<dbReference type="InterPro" id="IPR001460">
    <property type="entry name" value="PCN-bd_Tpept"/>
</dbReference>
<dbReference type="InterPro" id="IPR050515">
    <property type="entry name" value="Beta-lactam/transpept"/>
</dbReference>
<dbReference type="Pfam" id="PF00905">
    <property type="entry name" value="Transpeptidase"/>
    <property type="match status" value="1"/>
</dbReference>
<feature type="domain" description="NTF2-like N-terminal transpeptidase" evidence="3">
    <location>
        <begin position="34"/>
        <end position="141"/>
    </location>
</feature>
<feature type="chain" id="PRO_5027068413" evidence="1">
    <location>
        <begin position="28"/>
        <end position="611"/>
    </location>
</feature>
<protein>
    <submittedName>
        <fullName evidence="4">Penicillin-binding transpeptidase domain-containing protein</fullName>
    </submittedName>
</protein>
<organism evidence="4 5">
    <name type="scientific">Gordonia mangrovi</name>
    <dbReference type="NCBI Taxonomy" id="2665643"/>
    <lineage>
        <taxon>Bacteria</taxon>
        <taxon>Bacillati</taxon>
        <taxon>Actinomycetota</taxon>
        <taxon>Actinomycetes</taxon>
        <taxon>Mycobacteriales</taxon>
        <taxon>Gordoniaceae</taxon>
        <taxon>Gordonia</taxon>
    </lineage>
</organism>
<keyword evidence="1" id="KW-0732">Signal</keyword>
<dbReference type="GO" id="GO:0046677">
    <property type="term" value="P:response to antibiotic"/>
    <property type="evidence" value="ECO:0007669"/>
    <property type="project" value="InterPro"/>
</dbReference>
<accession>A0A6L7GUW7</accession>
<dbReference type="Proteomes" id="UP000475545">
    <property type="component" value="Unassembled WGS sequence"/>
</dbReference>
<dbReference type="GO" id="GO:0008658">
    <property type="term" value="F:penicillin binding"/>
    <property type="evidence" value="ECO:0007669"/>
    <property type="project" value="InterPro"/>
</dbReference>
<evidence type="ECO:0000256" key="1">
    <source>
        <dbReference type="SAM" id="SignalP"/>
    </source>
</evidence>
<dbReference type="InterPro" id="IPR007887">
    <property type="entry name" value="MecA_N"/>
</dbReference>
<feature type="signal peptide" evidence="1">
    <location>
        <begin position="1"/>
        <end position="27"/>
    </location>
</feature>
<name>A0A6L7GUW7_9ACTN</name>
<dbReference type="PANTHER" id="PTHR30627:SF24">
    <property type="entry name" value="PENICILLIN-BINDING PROTEIN 4B"/>
    <property type="match status" value="1"/>
</dbReference>
<dbReference type="GO" id="GO:0071972">
    <property type="term" value="F:peptidoglycan L,D-transpeptidase activity"/>
    <property type="evidence" value="ECO:0007669"/>
    <property type="project" value="TreeGrafter"/>
</dbReference>
<sequence length="611" mass="63876">MLRMRRRAISVACVSLSAALTVGVAGCATVEDGPRQAVERFLAAYGARDTATAAALTDNPQGARDNLDAAWDGLAAEELTASTGKARVTGDTADIDVTYHWDLPGDREWSYPARVKLARGDAGWSVRWTSTDIHPDLGADQRLSLRLVRAPRATVNESDGSEVMVNGTVIGINFDATEAAAKGSVADSVTRLVSVLRPYAPSLSAQKIAEESTASGGEYPITRLSERDFDRLRDQLAIPGVVHNEQAELVATNPDFAPAMLTEVKKVVDSEVDGRAGWRIVTVNPNGLDADVLADHAPEPAPAISLSLSRRVQNAAQRAVDATNRFQIAMVVLQPSTGKVLAVAQNKAADRDGPIATTGLYPPGSTFKMVTAASAISRDLAHPGSMVPCPGEIEIGPRRIPNYNGFSLGTVSMLKAFASSCNTTFAFLASKMGPSDLAHTAAAMGIGQHYDIAGLDVVSGSVPIAPELVARTEDGFGQGKVLVSPFGLATVAATVANNGTAPVPQLILGKETTVEGPQPKLDPKVVGELRPMMRAVVTQGTATVIDGEGEVLGKTGEAEFAGGSHAWFAGYRGDLAFATLVVRGGDSNNAVGVTRDFFAALPPGYAVGKRS</sequence>
<dbReference type="Pfam" id="PF05223">
    <property type="entry name" value="MecA_N"/>
    <property type="match status" value="1"/>
</dbReference>
<reference evidence="4 5" key="1">
    <citation type="submission" date="2019-11" db="EMBL/GenBank/DDBJ databases">
        <title>Gordonia sp. nov., a novel actinobacterium isolated from mangrove soil in Hainan.</title>
        <authorList>
            <person name="Huang X."/>
            <person name="Xie Y."/>
            <person name="Chu X."/>
            <person name="Xiao K."/>
        </authorList>
    </citation>
    <scope>NUCLEOTIDE SEQUENCE [LARGE SCALE GENOMIC DNA]</scope>
    <source>
        <strain evidence="4 5">HNM0687</strain>
    </source>
</reference>
<dbReference type="GO" id="GO:0071555">
    <property type="term" value="P:cell wall organization"/>
    <property type="evidence" value="ECO:0007669"/>
    <property type="project" value="TreeGrafter"/>
</dbReference>
<evidence type="ECO:0000313" key="5">
    <source>
        <dbReference type="Proteomes" id="UP000475545"/>
    </source>
</evidence>
<dbReference type="AlphaFoldDB" id="A0A6L7GUW7"/>
<dbReference type="EMBL" id="WMBR01000003">
    <property type="protein sequence ID" value="MXP22465.1"/>
    <property type="molecule type" value="Genomic_DNA"/>
</dbReference>
<dbReference type="GO" id="GO:0005886">
    <property type="term" value="C:plasma membrane"/>
    <property type="evidence" value="ECO:0007669"/>
    <property type="project" value="TreeGrafter"/>
</dbReference>
<dbReference type="PANTHER" id="PTHR30627">
    <property type="entry name" value="PEPTIDOGLYCAN D,D-TRANSPEPTIDASE"/>
    <property type="match status" value="1"/>
</dbReference>
<proteinExistence type="predicted"/>
<dbReference type="PROSITE" id="PS51257">
    <property type="entry name" value="PROKAR_LIPOPROTEIN"/>
    <property type="match status" value="1"/>
</dbReference>
<dbReference type="InterPro" id="IPR012338">
    <property type="entry name" value="Beta-lactam/transpept-like"/>
</dbReference>
<gene>
    <name evidence="4" type="ORF">GIY30_14055</name>
</gene>
<dbReference type="Gene3D" id="3.40.710.10">
    <property type="entry name" value="DD-peptidase/beta-lactamase superfamily"/>
    <property type="match status" value="1"/>
</dbReference>
<evidence type="ECO:0000259" key="2">
    <source>
        <dbReference type="Pfam" id="PF00905"/>
    </source>
</evidence>
<dbReference type="RefSeq" id="WP_160902607.1">
    <property type="nucleotide sequence ID" value="NZ_CP102850.1"/>
</dbReference>
<evidence type="ECO:0000259" key="3">
    <source>
        <dbReference type="Pfam" id="PF05223"/>
    </source>
</evidence>
<comment type="caution">
    <text evidence="4">The sequence shown here is derived from an EMBL/GenBank/DDBJ whole genome shotgun (WGS) entry which is preliminary data.</text>
</comment>
<feature type="domain" description="Penicillin-binding protein transpeptidase" evidence="2">
    <location>
        <begin position="329"/>
        <end position="581"/>
    </location>
</feature>
<keyword evidence="5" id="KW-1185">Reference proteome</keyword>
<evidence type="ECO:0000313" key="4">
    <source>
        <dbReference type="EMBL" id="MXP22465.1"/>
    </source>
</evidence>
<dbReference type="SUPFAM" id="SSF56601">
    <property type="entry name" value="beta-lactamase/transpeptidase-like"/>
    <property type="match status" value="1"/>
</dbReference>